<comment type="cofactor">
    <cofactor evidence="1">
        <name>[4Fe-4S] cluster</name>
        <dbReference type="ChEBI" id="CHEBI:49883"/>
    </cofactor>
</comment>
<dbReference type="InterPro" id="IPR006638">
    <property type="entry name" value="Elp3/MiaA/NifB-like_rSAM"/>
</dbReference>
<dbReference type="InterPro" id="IPR058240">
    <property type="entry name" value="rSAM_sf"/>
</dbReference>
<evidence type="ECO:0000256" key="5">
    <source>
        <dbReference type="ARBA" id="ARBA00023014"/>
    </source>
</evidence>
<dbReference type="CDD" id="cd01335">
    <property type="entry name" value="Radical_SAM"/>
    <property type="match status" value="1"/>
</dbReference>
<dbReference type="NCBIfam" id="TIGR04013">
    <property type="entry name" value="B12_SAM_MJ_1487"/>
    <property type="match status" value="1"/>
</dbReference>
<keyword evidence="2" id="KW-0949">S-adenosyl-L-methionine</keyword>
<dbReference type="PANTHER" id="PTHR43409:SF17">
    <property type="entry name" value="METHYLTHIOTRANSFERASE MJ0865-RELATED"/>
    <property type="match status" value="1"/>
</dbReference>
<reference evidence="7" key="1">
    <citation type="journal article" date="2015" name="Proc. Natl. Acad. Sci. U.S.A.">
        <title>Networks of energetic and metabolic interactions define dynamics in microbial communities.</title>
        <authorList>
            <person name="Embree M."/>
            <person name="Liu J.K."/>
            <person name="Al-Bassam M.M."/>
            <person name="Zengler K."/>
        </authorList>
    </citation>
    <scope>NUCLEOTIDE SEQUENCE</scope>
</reference>
<keyword evidence="5" id="KW-0411">Iron-sulfur</keyword>
<dbReference type="SFLD" id="SFLDG01082">
    <property type="entry name" value="B12-binding_domain_containing"/>
    <property type="match status" value="1"/>
</dbReference>
<dbReference type="GO" id="GO:0046872">
    <property type="term" value="F:metal ion binding"/>
    <property type="evidence" value="ECO:0007669"/>
    <property type="project" value="UniProtKB-KW"/>
</dbReference>
<protein>
    <recommendedName>
        <fullName evidence="6">Radical SAM core domain-containing protein</fullName>
    </recommendedName>
</protein>
<feature type="domain" description="Radical SAM core" evidence="6">
    <location>
        <begin position="131"/>
        <end position="355"/>
    </location>
</feature>
<dbReference type="PANTHER" id="PTHR43409">
    <property type="entry name" value="ANAEROBIC MAGNESIUM-PROTOPORPHYRIN IX MONOMETHYL ESTER CYCLASE-RELATED"/>
    <property type="match status" value="1"/>
</dbReference>
<dbReference type="Pfam" id="PF04055">
    <property type="entry name" value="Radical_SAM"/>
    <property type="match status" value="1"/>
</dbReference>
<organism evidence="7">
    <name type="scientific">hydrocarbon metagenome</name>
    <dbReference type="NCBI Taxonomy" id="938273"/>
    <lineage>
        <taxon>unclassified sequences</taxon>
        <taxon>metagenomes</taxon>
        <taxon>ecological metagenomes</taxon>
    </lineage>
</organism>
<sequence length="370" mass="41485">MKVNWRSIAAAKNSYAALHAACEQWGYELQEVRRPRPDITCYSLNTVTERLLCNEIANAPCITIAGGPHATACYREVAKYADYVVVGEGEYTLPALLASLEEGKETVPRGVATAAGYEPARHTVLLDGVPPFSTVKGYVEITRGCPHGCGYCQTPRIFGRCMRHRSIDSIAAYASRYRDARFVTPNALAYGSDGVNLRLDKVERLLKRLDNRIYFGTFPSEVRPESITRASMEVLMKYCANRRLHFGAQSGSDRVLRQIRRGHSVGDVVRALDLCRESGMTPVVDFIVGLPCEDDEDERATLDLIRTVTRYGIAHVHYFMPLPNTPLADTRPRRLLPETERYLGRLALSGKVTGSWVDTEIRFFRRSPHL</sequence>
<evidence type="ECO:0000256" key="3">
    <source>
        <dbReference type="ARBA" id="ARBA00022723"/>
    </source>
</evidence>
<dbReference type="InterPro" id="IPR051198">
    <property type="entry name" value="BchE-like"/>
</dbReference>
<keyword evidence="3" id="KW-0479">Metal-binding</keyword>
<evidence type="ECO:0000313" key="7">
    <source>
        <dbReference type="EMBL" id="KUG20967.1"/>
    </source>
</evidence>
<evidence type="ECO:0000256" key="4">
    <source>
        <dbReference type="ARBA" id="ARBA00023004"/>
    </source>
</evidence>
<dbReference type="GO" id="GO:0051536">
    <property type="term" value="F:iron-sulfur cluster binding"/>
    <property type="evidence" value="ECO:0007669"/>
    <property type="project" value="UniProtKB-KW"/>
</dbReference>
<evidence type="ECO:0000256" key="2">
    <source>
        <dbReference type="ARBA" id="ARBA00022691"/>
    </source>
</evidence>
<dbReference type="SMART" id="SM00729">
    <property type="entry name" value="Elp3"/>
    <property type="match status" value="1"/>
</dbReference>
<comment type="caution">
    <text evidence="7">The sequence shown here is derived from an EMBL/GenBank/DDBJ whole genome shotgun (WGS) entry which is preliminary data.</text>
</comment>
<name>A0A0W8FJE1_9ZZZZ</name>
<dbReference type="InterPro" id="IPR007197">
    <property type="entry name" value="rSAM"/>
</dbReference>
<proteinExistence type="predicted"/>
<evidence type="ECO:0000256" key="1">
    <source>
        <dbReference type="ARBA" id="ARBA00001966"/>
    </source>
</evidence>
<dbReference type="PROSITE" id="PS51918">
    <property type="entry name" value="RADICAL_SAM"/>
    <property type="match status" value="1"/>
</dbReference>
<dbReference type="Gene3D" id="3.40.50.280">
    <property type="entry name" value="Cobalamin-binding domain"/>
    <property type="match status" value="1"/>
</dbReference>
<dbReference type="AlphaFoldDB" id="A0A0W8FJE1"/>
<dbReference type="Gene3D" id="3.80.30.20">
    <property type="entry name" value="tm_1862 like domain"/>
    <property type="match status" value="1"/>
</dbReference>
<evidence type="ECO:0000259" key="6">
    <source>
        <dbReference type="PROSITE" id="PS51918"/>
    </source>
</evidence>
<dbReference type="InterPro" id="IPR023980">
    <property type="entry name" value="CHP04013_B12-bd/rSAM"/>
</dbReference>
<dbReference type="GO" id="GO:0003824">
    <property type="term" value="F:catalytic activity"/>
    <property type="evidence" value="ECO:0007669"/>
    <property type="project" value="InterPro"/>
</dbReference>
<keyword evidence="4" id="KW-0408">Iron</keyword>
<gene>
    <name evidence="7" type="ORF">ASZ90_009288</name>
</gene>
<accession>A0A0W8FJE1</accession>
<dbReference type="SUPFAM" id="SSF102114">
    <property type="entry name" value="Radical SAM enzymes"/>
    <property type="match status" value="1"/>
</dbReference>
<dbReference type="SFLD" id="SFLDS00029">
    <property type="entry name" value="Radical_SAM"/>
    <property type="match status" value="1"/>
</dbReference>
<dbReference type="EMBL" id="LNQE01001122">
    <property type="protein sequence ID" value="KUG20967.1"/>
    <property type="molecule type" value="Genomic_DNA"/>
</dbReference>
<dbReference type="InterPro" id="IPR023404">
    <property type="entry name" value="rSAM_horseshoe"/>
</dbReference>